<keyword evidence="1" id="KW-0472">Membrane</keyword>
<evidence type="ECO:0000313" key="3">
    <source>
        <dbReference type="Proteomes" id="UP000015620"/>
    </source>
</evidence>
<protein>
    <submittedName>
        <fullName evidence="2">Uncharacterized protein</fullName>
    </submittedName>
</protein>
<sequence>MIRIQSKKLKLILRVSLGVCYVMLAVLMFVSGRTHTVLFENKKADDGSFTHLGSIEISFDGKEPQELFKGERDKILLRGQKHKIIVNFTDGREPFKGEFKIPLLEDTVLLSIPALVNKIPKAIIPFESESDASKGE</sequence>
<keyword evidence="1" id="KW-0812">Transmembrane</keyword>
<dbReference type="InterPro" id="IPR046654">
    <property type="entry name" value="DUF6672"/>
</dbReference>
<dbReference type="KEGG" id="tped:TPE_2477"/>
<name>S6A948_9SPIR</name>
<evidence type="ECO:0000256" key="1">
    <source>
        <dbReference type="SAM" id="Phobius"/>
    </source>
</evidence>
<dbReference type="Pfam" id="PF20377">
    <property type="entry name" value="DUF6672"/>
    <property type="match status" value="1"/>
</dbReference>
<dbReference type="AlphaFoldDB" id="S6A948"/>
<proteinExistence type="predicted"/>
<keyword evidence="1" id="KW-1133">Transmembrane helix</keyword>
<dbReference type="PATRIC" id="fig|1291379.3.peg.2447"/>
<dbReference type="EMBL" id="CP004120">
    <property type="protein sequence ID" value="AGT44949.1"/>
    <property type="molecule type" value="Genomic_DNA"/>
</dbReference>
<accession>S6A948</accession>
<gene>
    <name evidence="2" type="ORF">TPE_2477</name>
</gene>
<organism evidence="2 3">
    <name type="scientific">Treponema pedis str. T A4</name>
    <dbReference type="NCBI Taxonomy" id="1291379"/>
    <lineage>
        <taxon>Bacteria</taxon>
        <taxon>Pseudomonadati</taxon>
        <taxon>Spirochaetota</taxon>
        <taxon>Spirochaetia</taxon>
        <taxon>Spirochaetales</taxon>
        <taxon>Treponemataceae</taxon>
        <taxon>Treponema</taxon>
    </lineage>
</organism>
<dbReference type="STRING" id="1291379.TPE_2477"/>
<evidence type="ECO:0000313" key="2">
    <source>
        <dbReference type="EMBL" id="AGT44949.1"/>
    </source>
</evidence>
<reference evidence="2 3" key="1">
    <citation type="journal article" date="2013" name="PLoS ONE">
        <title>Genome-Wide Relatedness of Treponema pedis, from Gingiva and Necrotic Skin Lesions of Pigs, with the Human Oral Pathogen Treponema denticola.</title>
        <authorList>
            <person name="Svartstrom O."/>
            <person name="Mushtaq M."/>
            <person name="Pringle M."/>
            <person name="Segerman B."/>
        </authorList>
    </citation>
    <scope>NUCLEOTIDE SEQUENCE [LARGE SCALE GENOMIC DNA]</scope>
    <source>
        <strain evidence="2">T A4</strain>
    </source>
</reference>
<feature type="transmembrane region" description="Helical" evidence="1">
    <location>
        <begin position="12"/>
        <end position="32"/>
    </location>
</feature>
<keyword evidence="3" id="KW-1185">Reference proteome</keyword>
<dbReference type="GeneID" id="301090914"/>
<dbReference type="RefSeq" id="WP_020966245.1">
    <property type="nucleotide sequence ID" value="NC_022097.1"/>
</dbReference>
<dbReference type="HOGENOM" id="CLU_137433_1_0_12"/>
<dbReference type="Proteomes" id="UP000015620">
    <property type="component" value="Chromosome"/>
</dbReference>